<evidence type="ECO:0000313" key="3">
    <source>
        <dbReference type="Proteomes" id="UP000187609"/>
    </source>
</evidence>
<dbReference type="OMA" id="CSMVTIW"/>
<dbReference type="Gene3D" id="3.10.450.10">
    <property type="match status" value="1"/>
</dbReference>
<organism evidence="2 3">
    <name type="scientific">Nicotiana attenuata</name>
    <name type="common">Coyote tobacco</name>
    <dbReference type="NCBI Taxonomy" id="49451"/>
    <lineage>
        <taxon>Eukaryota</taxon>
        <taxon>Viridiplantae</taxon>
        <taxon>Streptophyta</taxon>
        <taxon>Embryophyta</taxon>
        <taxon>Tracheophyta</taxon>
        <taxon>Spermatophyta</taxon>
        <taxon>Magnoliopsida</taxon>
        <taxon>eudicotyledons</taxon>
        <taxon>Gunneridae</taxon>
        <taxon>Pentapetalae</taxon>
        <taxon>asterids</taxon>
        <taxon>lamiids</taxon>
        <taxon>Solanales</taxon>
        <taxon>Solanaceae</taxon>
        <taxon>Nicotianoideae</taxon>
        <taxon>Nicotianeae</taxon>
        <taxon>Nicotiana</taxon>
    </lineage>
</organism>
<reference evidence="2" key="1">
    <citation type="submission" date="2016-11" db="EMBL/GenBank/DDBJ databases">
        <title>The genome of Nicotiana attenuata.</title>
        <authorList>
            <person name="Xu S."/>
            <person name="Brockmoeller T."/>
            <person name="Gaquerel E."/>
            <person name="Navarro A."/>
            <person name="Kuhl H."/>
            <person name="Gase K."/>
            <person name="Ling Z."/>
            <person name="Zhou W."/>
            <person name="Kreitzer C."/>
            <person name="Stanke M."/>
            <person name="Tang H."/>
            <person name="Lyons E."/>
            <person name="Pandey P."/>
            <person name="Pandey S.P."/>
            <person name="Timmermann B."/>
            <person name="Baldwin I.T."/>
        </authorList>
    </citation>
    <scope>NUCLEOTIDE SEQUENCE [LARGE SCALE GENOMIC DNA]</scope>
    <source>
        <strain evidence="2">UT</strain>
    </source>
</reference>
<dbReference type="EMBL" id="MJEQ01037194">
    <property type="protein sequence ID" value="OIS95616.1"/>
    <property type="molecule type" value="Genomic_DNA"/>
</dbReference>
<evidence type="ECO:0000313" key="2">
    <source>
        <dbReference type="EMBL" id="OIS95616.1"/>
    </source>
</evidence>
<protein>
    <recommendedName>
        <fullName evidence="4">Cystatin domain-containing protein</fullName>
    </recommendedName>
</protein>
<sequence length="213" mass="23695">MLSPPPSPPPPPSPALSTAGSRSPPEKKQKLNEGDGDGDGDKGQSGDLSAESDSDCEIQEDTIAPVMKYYLEGICPCCNQKVDKALWQRYRQQIKESEGFDIKYEDCPSGCSMVTIWPMTGYLNNPENVKELEDYAQKALDTYNAREGTKYVVEKILKVNGSGCHDFHFYITLTVKTSDGEKLYFQAKVVRSLEGSLDFPVVRPRAKGDKDIW</sequence>
<dbReference type="SMR" id="A0A1J6IKE3"/>
<feature type="compositionally biased region" description="Basic and acidic residues" evidence="1">
    <location>
        <begin position="24"/>
        <end position="44"/>
    </location>
</feature>
<dbReference type="OrthoDB" id="1295336at2759"/>
<name>A0A1J6IKE3_NICAT</name>
<dbReference type="PANTHER" id="PTHR31260">
    <property type="entry name" value="CYSTATIN/MONELLIN SUPERFAMILY PROTEIN"/>
    <property type="match status" value="1"/>
</dbReference>
<proteinExistence type="predicted"/>
<dbReference type="InterPro" id="IPR006462">
    <property type="entry name" value="MS5"/>
</dbReference>
<keyword evidence="3" id="KW-1185">Reference proteome</keyword>
<gene>
    <name evidence="2" type="ORF">A4A49_15112</name>
</gene>
<comment type="caution">
    <text evidence="2">The sequence shown here is derived from an EMBL/GenBank/DDBJ whole genome shotgun (WGS) entry which is preliminary data.</text>
</comment>
<dbReference type="KEGG" id="nau:109235132"/>
<dbReference type="InterPro" id="IPR046350">
    <property type="entry name" value="Cystatin_sf"/>
</dbReference>
<dbReference type="Proteomes" id="UP000187609">
    <property type="component" value="Unassembled WGS sequence"/>
</dbReference>
<evidence type="ECO:0000256" key="1">
    <source>
        <dbReference type="SAM" id="MobiDB-lite"/>
    </source>
</evidence>
<dbReference type="AlphaFoldDB" id="A0A1J6IKE3"/>
<dbReference type="SUPFAM" id="SSF54403">
    <property type="entry name" value="Cystatin/monellin"/>
    <property type="match status" value="1"/>
</dbReference>
<dbReference type="PANTHER" id="PTHR31260:SF79">
    <property type="entry name" value="CYSTATIN DOMAIN-CONTAINING PROTEIN"/>
    <property type="match status" value="1"/>
</dbReference>
<dbReference type="Gramene" id="OIS95616">
    <property type="protein sequence ID" value="OIS95616"/>
    <property type="gene ID" value="A4A49_15112"/>
</dbReference>
<evidence type="ECO:0008006" key="4">
    <source>
        <dbReference type="Google" id="ProtNLM"/>
    </source>
</evidence>
<feature type="compositionally biased region" description="Pro residues" evidence="1">
    <location>
        <begin position="1"/>
        <end position="14"/>
    </location>
</feature>
<feature type="region of interest" description="Disordered" evidence="1">
    <location>
        <begin position="1"/>
        <end position="57"/>
    </location>
</feature>
<accession>A0A1J6IKE3</accession>